<feature type="active site" description="O-(3'-phospho-DNA)-tyrosine intermediate" evidence="9">
    <location>
        <position position="293"/>
    </location>
</feature>
<dbReference type="Pfam" id="PF00589">
    <property type="entry name" value="Phage_integrase"/>
    <property type="match status" value="1"/>
</dbReference>
<keyword evidence="3 9" id="KW-0132">Cell division</keyword>
<feature type="active site" evidence="9">
    <location>
        <position position="258"/>
    </location>
</feature>
<feature type="active site" evidence="9">
    <location>
        <position position="261"/>
    </location>
</feature>
<evidence type="ECO:0000256" key="8">
    <source>
        <dbReference type="ARBA" id="ARBA00023306"/>
    </source>
</evidence>
<feature type="active site" evidence="9">
    <location>
        <position position="186"/>
    </location>
</feature>
<dbReference type="InterPro" id="IPR044068">
    <property type="entry name" value="CB"/>
</dbReference>
<evidence type="ECO:0000259" key="11">
    <source>
        <dbReference type="PROSITE" id="PS51900"/>
    </source>
</evidence>
<comment type="caution">
    <text evidence="12">The sequence shown here is derived from an EMBL/GenBank/DDBJ whole genome shotgun (WGS) entry which is preliminary data.</text>
</comment>
<dbReference type="InterPro" id="IPR010998">
    <property type="entry name" value="Integrase_recombinase_N"/>
</dbReference>
<feature type="domain" description="Core-binding (CB)" evidence="11">
    <location>
        <begin position="9"/>
        <end position="94"/>
    </location>
</feature>
<evidence type="ECO:0000256" key="1">
    <source>
        <dbReference type="ARBA" id="ARBA00004496"/>
    </source>
</evidence>
<dbReference type="GO" id="GO:0003677">
    <property type="term" value="F:DNA binding"/>
    <property type="evidence" value="ECO:0007669"/>
    <property type="project" value="UniProtKB-UniRule"/>
</dbReference>
<dbReference type="GO" id="GO:0009037">
    <property type="term" value="F:tyrosine-based site-specific recombinase activity"/>
    <property type="evidence" value="ECO:0007669"/>
    <property type="project" value="UniProtKB-UniRule"/>
</dbReference>
<feature type="active site" evidence="9">
    <location>
        <position position="162"/>
    </location>
</feature>
<dbReference type="InterPro" id="IPR002104">
    <property type="entry name" value="Integrase_catalytic"/>
</dbReference>
<comment type="subunit">
    <text evidence="9">Forms a cyclic heterotetrameric complex composed of two molecules of XerC and two molecules of XerD.</text>
</comment>
<dbReference type="InterPro" id="IPR050090">
    <property type="entry name" value="Tyrosine_recombinase_XerCD"/>
</dbReference>
<dbReference type="Proteomes" id="UP000240811">
    <property type="component" value="Unassembled WGS sequence"/>
</dbReference>
<evidence type="ECO:0000313" key="12">
    <source>
        <dbReference type="EMBL" id="PTL86797.1"/>
    </source>
</evidence>
<evidence type="ECO:0000256" key="7">
    <source>
        <dbReference type="ARBA" id="ARBA00023172"/>
    </source>
</evidence>
<evidence type="ECO:0000256" key="5">
    <source>
        <dbReference type="ARBA" id="ARBA00022908"/>
    </source>
</evidence>
<evidence type="ECO:0000313" key="13">
    <source>
        <dbReference type="Proteomes" id="UP000240811"/>
    </source>
</evidence>
<comment type="function">
    <text evidence="9">Site-specific tyrosine recombinase, which acts by catalyzing the cutting and rejoining of the recombining DNA molecules. The XerC-XerD complex is essential to convert dimers of the bacterial chromosome into monomers to permit their segregation at cell division. It also contributes to the segregational stability of plasmids.</text>
</comment>
<name>A0A2T4VYE0_9HYPH</name>
<evidence type="ECO:0000256" key="3">
    <source>
        <dbReference type="ARBA" id="ARBA00022618"/>
    </source>
</evidence>
<dbReference type="GO" id="GO:0007059">
    <property type="term" value="P:chromosome segregation"/>
    <property type="evidence" value="ECO:0007669"/>
    <property type="project" value="UniProtKB-UniRule"/>
</dbReference>
<organism evidence="12 13">
    <name type="scientific">Candidatus Liberibacter europaeus</name>
    <dbReference type="NCBI Taxonomy" id="744859"/>
    <lineage>
        <taxon>Bacteria</taxon>
        <taxon>Pseudomonadati</taxon>
        <taxon>Pseudomonadota</taxon>
        <taxon>Alphaproteobacteria</taxon>
        <taxon>Hyphomicrobiales</taxon>
        <taxon>Rhizobiaceae</taxon>
        <taxon>Liberibacter</taxon>
    </lineage>
</organism>
<dbReference type="InterPro" id="IPR013762">
    <property type="entry name" value="Integrase-like_cat_sf"/>
</dbReference>
<dbReference type="PANTHER" id="PTHR30349">
    <property type="entry name" value="PHAGE INTEGRASE-RELATED"/>
    <property type="match status" value="1"/>
</dbReference>
<evidence type="ECO:0000259" key="10">
    <source>
        <dbReference type="PROSITE" id="PS51898"/>
    </source>
</evidence>
<dbReference type="GO" id="GO:0006313">
    <property type="term" value="P:DNA transposition"/>
    <property type="evidence" value="ECO:0007669"/>
    <property type="project" value="UniProtKB-UniRule"/>
</dbReference>
<proteinExistence type="inferred from homology"/>
<keyword evidence="4 9" id="KW-0159">Chromosome partition</keyword>
<dbReference type="GO" id="GO:0005737">
    <property type="term" value="C:cytoplasm"/>
    <property type="evidence" value="ECO:0007669"/>
    <property type="project" value="UniProtKB-SubCell"/>
</dbReference>
<dbReference type="InterPro" id="IPR011010">
    <property type="entry name" value="DNA_brk_join_enz"/>
</dbReference>
<dbReference type="EMBL" id="PSQJ01000002">
    <property type="protein sequence ID" value="PTL86797.1"/>
    <property type="molecule type" value="Genomic_DNA"/>
</dbReference>
<dbReference type="Gene3D" id="1.10.150.130">
    <property type="match status" value="1"/>
</dbReference>
<comment type="subcellular location">
    <subcellularLocation>
        <location evidence="1 9">Cytoplasm</location>
    </subcellularLocation>
</comment>
<keyword evidence="5 9" id="KW-0229">DNA integration</keyword>
<dbReference type="NCBIfam" id="NF001399">
    <property type="entry name" value="PRK00283.1"/>
    <property type="match status" value="1"/>
</dbReference>
<evidence type="ECO:0000256" key="6">
    <source>
        <dbReference type="ARBA" id="ARBA00023125"/>
    </source>
</evidence>
<dbReference type="PROSITE" id="PS51900">
    <property type="entry name" value="CB"/>
    <property type="match status" value="1"/>
</dbReference>
<sequence>MSINKHKNIKQENLIELFLEMMSSERVASSNTIYSYKSDLKEMQLFLEDRDLLLSSVTADEIVTYLHHLFEKQLKSSSQRRKISTIRQFYSFLYTEGIRKDNPASMLEFPKQNHYLPRIIGKNHVAKLLKQAETEAKEPSVDQWKRIRMFLLVELLYSTGMRVSELLTLSANVLNLKERTMIIQGKGNRERLVVFSPSVLQAIQQYKIIRSNIPSMTKSPWLFPSHSKKGHLSRQVFARDLKDLAARAGIQAESISPHVMRHAFASHLLEGGADLRTVQTLLGHVDISTTQIYTHLLPEKLQKLVQNHHPLAKN</sequence>
<dbReference type="InterPro" id="IPR023009">
    <property type="entry name" value="Tyrosine_recombinase_XerC/XerD"/>
</dbReference>
<dbReference type="PROSITE" id="PS51898">
    <property type="entry name" value="TYR_RECOMBINASE"/>
    <property type="match status" value="1"/>
</dbReference>
<reference evidence="13" key="1">
    <citation type="submission" date="2018-02" db="EMBL/GenBank/DDBJ databases">
        <title>Genome sequence of Candidatus Liberibacter europaeus.</title>
        <authorList>
            <person name="Frampton R.A."/>
            <person name="Thompson S.M."/>
            <person name="David C."/>
            <person name="Addison S.M."/>
            <person name="Smith G.R."/>
        </authorList>
    </citation>
    <scope>NUCLEOTIDE SEQUENCE [LARGE SCALE GENOMIC DNA]</scope>
</reference>
<accession>A0A2T4VYE0</accession>
<evidence type="ECO:0000256" key="2">
    <source>
        <dbReference type="ARBA" id="ARBA00022490"/>
    </source>
</evidence>
<dbReference type="InterPro" id="IPR004107">
    <property type="entry name" value="Integrase_SAM-like_N"/>
</dbReference>
<keyword evidence="7 9" id="KW-0233">DNA recombination</keyword>
<dbReference type="PANTHER" id="PTHR30349:SF90">
    <property type="entry name" value="TYROSINE RECOMBINASE XERD"/>
    <property type="match status" value="1"/>
</dbReference>
<protein>
    <recommendedName>
        <fullName evidence="9">Tyrosine recombinase XerC</fullName>
    </recommendedName>
</protein>
<keyword evidence="2 9" id="KW-0963">Cytoplasm</keyword>
<feature type="active site" evidence="9">
    <location>
        <position position="284"/>
    </location>
</feature>
<feature type="domain" description="Tyr recombinase" evidence="10">
    <location>
        <begin position="115"/>
        <end position="306"/>
    </location>
</feature>
<comment type="similarity">
    <text evidence="9">Belongs to the 'phage' integrase family. XerC subfamily.</text>
</comment>
<dbReference type="Pfam" id="PF02899">
    <property type="entry name" value="Phage_int_SAM_1"/>
    <property type="match status" value="1"/>
</dbReference>
<dbReference type="GO" id="GO:0051301">
    <property type="term" value="P:cell division"/>
    <property type="evidence" value="ECO:0007669"/>
    <property type="project" value="UniProtKB-KW"/>
</dbReference>
<evidence type="ECO:0000256" key="4">
    <source>
        <dbReference type="ARBA" id="ARBA00022829"/>
    </source>
</evidence>
<evidence type="ECO:0000256" key="9">
    <source>
        <dbReference type="HAMAP-Rule" id="MF_01808"/>
    </source>
</evidence>
<keyword evidence="6 9" id="KW-0238">DNA-binding</keyword>
<keyword evidence="8 9" id="KW-0131">Cell cycle</keyword>
<dbReference type="HAMAP" id="MF_01808">
    <property type="entry name" value="Recomb_XerC_XerD"/>
    <property type="match status" value="1"/>
</dbReference>
<dbReference type="AlphaFoldDB" id="A0A2T4VYE0"/>
<dbReference type="SUPFAM" id="SSF56349">
    <property type="entry name" value="DNA breaking-rejoining enzymes"/>
    <property type="match status" value="1"/>
</dbReference>
<gene>
    <name evidence="9" type="primary">xerC</name>
    <name evidence="12" type="ORF">C4617_03085</name>
</gene>
<dbReference type="Gene3D" id="1.10.443.10">
    <property type="entry name" value="Intergrase catalytic core"/>
    <property type="match status" value="1"/>
</dbReference>